<keyword evidence="7" id="KW-1185">Reference proteome</keyword>
<dbReference type="Proteomes" id="UP000014074">
    <property type="component" value="Unassembled WGS sequence"/>
</dbReference>
<dbReference type="HOGENOM" id="CLU_135734_0_0_1"/>
<proteinExistence type="predicted"/>
<dbReference type="EMBL" id="KB933218">
    <property type="protein sequence ID" value="EON98404.1"/>
    <property type="molecule type" value="Genomic_DNA"/>
</dbReference>
<dbReference type="RefSeq" id="XP_007916831.1">
    <property type="nucleotide sequence ID" value="XM_007918640.1"/>
</dbReference>
<feature type="transmembrane region" description="Helical" evidence="5">
    <location>
        <begin position="12"/>
        <end position="35"/>
    </location>
</feature>
<dbReference type="eggNOG" id="KOG0254">
    <property type="taxonomic scope" value="Eukaryota"/>
</dbReference>
<dbReference type="PANTHER" id="PTHR23501">
    <property type="entry name" value="MAJOR FACILITATOR SUPERFAMILY"/>
    <property type="match status" value="1"/>
</dbReference>
<dbReference type="PANTHER" id="PTHR23501:SF3">
    <property type="entry name" value="MAJOR FACILITATOR SUPERFAMILY (MFS) PROFILE DOMAIN-CONTAINING PROTEIN"/>
    <property type="match status" value="1"/>
</dbReference>
<dbReference type="OrthoDB" id="4078873at2759"/>
<comment type="subcellular location">
    <subcellularLocation>
        <location evidence="1">Membrane</location>
        <topology evidence="1">Multi-pass membrane protein</topology>
    </subcellularLocation>
</comment>
<evidence type="ECO:0000256" key="3">
    <source>
        <dbReference type="ARBA" id="ARBA00022989"/>
    </source>
</evidence>
<dbReference type="GO" id="GO:0022857">
    <property type="term" value="F:transmembrane transporter activity"/>
    <property type="evidence" value="ECO:0007669"/>
    <property type="project" value="TreeGrafter"/>
</dbReference>
<name>R8BGJ0_PHAM7</name>
<dbReference type="AlphaFoldDB" id="R8BGJ0"/>
<evidence type="ECO:0000256" key="5">
    <source>
        <dbReference type="SAM" id="Phobius"/>
    </source>
</evidence>
<dbReference type="KEGG" id="tmn:UCRPA7_6099"/>
<evidence type="ECO:0000313" key="6">
    <source>
        <dbReference type="EMBL" id="EON98404.1"/>
    </source>
</evidence>
<evidence type="ECO:0000256" key="2">
    <source>
        <dbReference type="ARBA" id="ARBA00022692"/>
    </source>
</evidence>
<dbReference type="GO" id="GO:0005886">
    <property type="term" value="C:plasma membrane"/>
    <property type="evidence" value="ECO:0007669"/>
    <property type="project" value="TreeGrafter"/>
</dbReference>
<feature type="transmembrane region" description="Helical" evidence="5">
    <location>
        <begin position="47"/>
        <end position="71"/>
    </location>
</feature>
<evidence type="ECO:0000256" key="4">
    <source>
        <dbReference type="ARBA" id="ARBA00023136"/>
    </source>
</evidence>
<keyword evidence="3 5" id="KW-1133">Transmembrane helix</keyword>
<accession>R8BGJ0</accession>
<evidence type="ECO:0000256" key="1">
    <source>
        <dbReference type="ARBA" id="ARBA00004141"/>
    </source>
</evidence>
<protein>
    <submittedName>
        <fullName evidence="6">Putative siderophore iron transporter protein</fullName>
    </submittedName>
</protein>
<evidence type="ECO:0000313" key="7">
    <source>
        <dbReference type="Proteomes" id="UP000014074"/>
    </source>
</evidence>
<organism evidence="6 7">
    <name type="scientific">Phaeoacremonium minimum (strain UCR-PA7)</name>
    <name type="common">Esca disease fungus</name>
    <name type="synonym">Togninia minima</name>
    <dbReference type="NCBI Taxonomy" id="1286976"/>
    <lineage>
        <taxon>Eukaryota</taxon>
        <taxon>Fungi</taxon>
        <taxon>Dikarya</taxon>
        <taxon>Ascomycota</taxon>
        <taxon>Pezizomycotina</taxon>
        <taxon>Sordariomycetes</taxon>
        <taxon>Sordariomycetidae</taxon>
        <taxon>Togniniales</taxon>
        <taxon>Togniniaceae</taxon>
        <taxon>Phaeoacremonium</taxon>
    </lineage>
</organism>
<dbReference type="GeneID" id="19326720"/>
<feature type="transmembrane region" description="Helical" evidence="5">
    <location>
        <begin position="124"/>
        <end position="143"/>
    </location>
</feature>
<reference evidence="7" key="1">
    <citation type="journal article" date="2013" name="Genome Announc.">
        <title>Draft genome sequence of the ascomycete Phaeoacremonium aleophilum strain UCR-PA7, a causal agent of the esca disease complex in grapevines.</title>
        <authorList>
            <person name="Blanco-Ulate B."/>
            <person name="Rolshausen P."/>
            <person name="Cantu D."/>
        </authorList>
    </citation>
    <scope>NUCLEOTIDE SEQUENCE [LARGE SCALE GENOMIC DNA]</scope>
    <source>
        <strain evidence="7">UCR-PA7</strain>
    </source>
</reference>
<gene>
    <name evidence="6" type="ORF">UCRPA7_6099</name>
</gene>
<keyword evidence="2 5" id="KW-0812">Transmembrane</keyword>
<keyword evidence="4 5" id="KW-0472">Membrane</keyword>
<sequence>MLLFRRPEVWLGWLILCQILIAVAGGSFVICEQIAAMAAVSHQHIAVVLAIEAMFTSIGAAMGQSLAAAIWTGEFPKKLAEYLPPESRGDLKAIYGDIRVQLSYPMGSPTRMAIARAYADAQKLMLVASTAVLVIGLVAIMAWRDVNVKHIKQVKGIVI</sequence>